<accession>A0A414PVC2</accession>
<dbReference type="InterPro" id="IPR016195">
    <property type="entry name" value="Pol/histidinol_Pase-like"/>
</dbReference>
<dbReference type="Proteomes" id="UP000284676">
    <property type="component" value="Unassembled WGS sequence"/>
</dbReference>
<evidence type="ECO:0000313" key="3">
    <source>
        <dbReference type="Proteomes" id="UP000284676"/>
    </source>
</evidence>
<dbReference type="Gene3D" id="3.20.20.140">
    <property type="entry name" value="Metal-dependent hydrolases"/>
    <property type="match status" value="1"/>
</dbReference>
<reference evidence="2 3" key="1">
    <citation type="submission" date="2018-08" db="EMBL/GenBank/DDBJ databases">
        <title>A genome reference for cultivated species of the human gut microbiota.</title>
        <authorList>
            <person name="Zou Y."/>
            <person name="Xue W."/>
            <person name="Luo G."/>
        </authorList>
    </citation>
    <scope>NUCLEOTIDE SEQUENCE [LARGE SCALE GENOMIC DNA]</scope>
    <source>
        <strain evidence="2 3">AM25-1</strain>
    </source>
</reference>
<comment type="caution">
    <text evidence="2">The sequence shown here is derived from an EMBL/GenBank/DDBJ whole genome shotgun (WGS) entry which is preliminary data.</text>
</comment>
<protein>
    <submittedName>
        <fullName evidence="2">PHP domain-containing protein</fullName>
    </submittedName>
</protein>
<dbReference type="GO" id="GO:0004534">
    <property type="term" value="F:5'-3' RNA exonuclease activity"/>
    <property type="evidence" value="ECO:0007669"/>
    <property type="project" value="TreeGrafter"/>
</dbReference>
<dbReference type="SUPFAM" id="SSF89550">
    <property type="entry name" value="PHP domain-like"/>
    <property type="match status" value="1"/>
</dbReference>
<dbReference type="PANTHER" id="PTHR42924">
    <property type="entry name" value="EXONUCLEASE"/>
    <property type="match status" value="1"/>
</dbReference>
<dbReference type="CDD" id="cd07432">
    <property type="entry name" value="PHP_HisPPase"/>
    <property type="match status" value="1"/>
</dbReference>
<evidence type="ECO:0000313" key="2">
    <source>
        <dbReference type="EMBL" id="RHF72528.1"/>
    </source>
</evidence>
<gene>
    <name evidence="2" type="ORF">DW663_06630</name>
</gene>
<organism evidence="2 3">
    <name type="scientific">Fusobacterium mortiferum</name>
    <dbReference type="NCBI Taxonomy" id="850"/>
    <lineage>
        <taxon>Bacteria</taxon>
        <taxon>Fusobacteriati</taxon>
        <taxon>Fusobacteriota</taxon>
        <taxon>Fusobacteriia</taxon>
        <taxon>Fusobacteriales</taxon>
        <taxon>Fusobacteriaceae</taxon>
        <taxon>Fusobacterium</taxon>
    </lineage>
</organism>
<dbReference type="SMART" id="SM00481">
    <property type="entry name" value="POLIIIAc"/>
    <property type="match status" value="1"/>
</dbReference>
<dbReference type="PANTHER" id="PTHR42924:SF3">
    <property type="entry name" value="POLYMERASE_HISTIDINOL PHOSPHATASE N-TERMINAL DOMAIN-CONTAINING PROTEIN"/>
    <property type="match status" value="1"/>
</dbReference>
<evidence type="ECO:0000259" key="1">
    <source>
        <dbReference type="SMART" id="SM00481"/>
    </source>
</evidence>
<dbReference type="Pfam" id="PF02811">
    <property type="entry name" value="PHP"/>
    <property type="match status" value="1"/>
</dbReference>
<dbReference type="InterPro" id="IPR004013">
    <property type="entry name" value="PHP_dom"/>
</dbReference>
<proteinExistence type="predicted"/>
<dbReference type="InterPro" id="IPR052018">
    <property type="entry name" value="PHP_domain"/>
</dbReference>
<name>A0A414PVC2_FUSMR</name>
<sequence>MKVDLHLHDSKYSSDSHVSIAEIVEEARRKGLDGIALTNHESVEVKEEIEELVKKYNFPIFPGVEYLTKDGDIVAFGIDKLPEEQMTAQEFIDYVNKQGGTCTAAHPFRTNNRGLKEKLNIVKGLTAIEGYNGSTQDMHNDMAAQIGKKLGIQVIGSSDAHIQSKVGVFATLLPYPVKNVKELIEALKTNRCKPLVYKDGKYEVIEY</sequence>
<dbReference type="AlphaFoldDB" id="A0A414PVC2"/>
<feature type="domain" description="Polymerase/histidinol phosphatase N-terminal" evidence="1">
    <location>
        <begin position="3"/>
        <end position="70"/>
    </location>
</feature>
<dbReference type="EMBL" id="QRHL01000008">
    <property type="protein sequence ID" value="RHF72528.1"/>
    <property type="molecule type" value="Genomic_DNA"/>
</dbReference>
<dbReference type="RefSeq" id="WP_118126432.1">
    <property type="nucleotide sequence ID" value="NZ_QRHI01000002.1"/>
</dbReference>
<dbReference type="InterPro" id="IPR003141">
    <property type="entry name" value="Pol/His_phosphatase_N"/>
</dbReference>
<dbReference type="Pfam" id="PF13263">
    <property type="entry name" value="PHP_C"/>
    <property type="match status" value="1"/>
</dbReference>
<dbReference type="GO" id="GO:0035312">
    <property type="term" value="F:5'-3' DNA exonuclease activity"/>
    <property type="evidence" value="ECO:0007669"/>
    <property type="project" value="TreeGrafter"/>
</dbReference>